<accession>A0ABY6KA76</accession>
<dbReference type="InterPro" id="IPR000477">
    <property type="entry name" value="RT_dom"/>
</dbReference>
<feature type="domain" description="Reverse transcriptase" evidence="2">
    <location>
        <begin position="698"/>
        <end position="944"/>
    </location>
</feature>
<evidence type="ECO:0000313" key="3">
    <source>
        <dbReference type="EMBL" id="UYV65744.1"/>
    </source>
</evidence>
<dbReference type="CDD" id="cd00109">
    <property type="entry name" value="Kunitz-type"/>
    <property type="match status" value="1"/>
</dbReference>
<dbReference type="PRINTS" id="PR00759">
    <property type="entry name" value="BASICPTASE"/>
</dbReference>
<dbReference type="InterPro" id="IPR036880">
    <property type="entry name" value="Kunitz_BPTI_sf"/>
</dbReference>
<dbReference type="SMART" id="SM00131">
    <property type="entry name" value="KU"/>
    <property type="match status" value="2"/>
</dbReference>
<evidence type="ECO:0000259" key="2">
    <source>
        <dbReference type="PROSITE" id="PS50878"/>
    </source>
</evidence>
<dbReference type="PROSITE" id="PS50878">
    <property type="entry name" value="RT_POL"/>
    <property type="match status" value="1"/>
</dbReference>
<dbReference type="InterPro" id="IPR020901">
    <property type="entry name" value="Prtase_inh_Kunz-CS"/>
</dbReference>
<name>A0ABY6KA76_9ARAC</name>
<dbReference type="InterPro" id="IPR043502">
    <property type="entry name" value="DNA/RNA_pol_sf"/>
</dbReference>
<feature type="domain" description="BPTI/Kunitz inhibitor" evidence="1">
    <location>
        <begin position="1233"/>
        <end position="1283"/>
    </location>
</feature>
<reference evidence="3 4" key="1">
    <citation type="submission" date="2022-01" db="EMBL/GenBank/DDBJ databases">
        <title>A chromosomal length assembly of Cordylochernes scorpioides.</title>
        <authorList>
            <person name="Zeh D."/>
            <person name="Zeh J."/>
        </authorList>
    </citation>
    <scope>NUCLEOTIDE SEQUENCE [LARGE SCALE GENOMIC DNA]</scope>
    <source>
        <strain evidence="3">IN4F17</strain>
        <tissue evidence="3">Whole Body</tissue>
    </source>
</reference>
<dbReference type="Proteomes" id="UP001235939">
    <property type="component" value="Chromosome 03"/>
</dbReference>
<protein>
    <submittedName>
        <fullName evidence="3">Uncharacterized protein</fullName>
    </submittedName>
</protein>
<dbReference type="InterPro" id="IPR002223">
    <property type="entry name" value="Kunitz_BPTI"/>
</dbReference>
<gene>
    <name evidence="3" type="ORF">LAZ67_3005310</name>
</gene>
<proteinExistence type="predicted"/>
<dbReference type="SUPFAM" id="SSF56672">
    <property type="entry name" value="DNA/RNA polymerases"/>
    <property type="match status" value="1"/>
</dbReference>
<dbReference type="Pfam" id="PF00014">
    <property type="entry name" value="Kunitz_BPTI"/>
    <property type="match status" value="2"/>
</dbReference>
<evidence type="ECO:0000313" key="4">
    <source>
        <dbReference type="Proteomes" id="UP001235939"/>
    </source>
</evidence>
<dbReference type="SUPFAM" id="SSF57362">
    <property type="entry name" value="BPTI-like"/>
    <property type="match status" value="2"/>
</dbReference>
<dbReference type="CDD" id="cd01650">
    <property type="entry name" value="RT_nLTR_like"/>
    <property type="match status" value="1"/>
</dbReference>
<dbReference type="PANTHER" id="PTHR19446">
    <property type="entry name" value="REVERSE TRANSCRIPTASES"/>
    <property type="match status" value="1"/>
</dbReference>
<sequence>MEDEGRHPLRTRVLVQRGLVRSDFSPPTSYLHIFKLETIIDAAGCFTPKCEDSEFGCCEDGVNAAKGPGMKGCPPACELSEWGCCSDGITPASGENATGCDMGSGDMCGEHGCCPDGVTPASGPNGKGCRRVICVSTGNDTFAGSGDGGMLNCTEIEGSGDLTCQESVWGCCPDGLTAAEGPDSLGCILEDCSNSTFGCCQDNVTSAKGPDMEGCECMNLKYGCCPDTITPAVGPGWEGCILECENSTFGCCQDNLTFATGPNFEGCDQFLDCNVTTFGCCLDNVTVALGPNFEGCEENVTDCLNTTFGCCPDNMTAAMGENMEGCEMDNVTSCLESLYGCCSDNTTAASGPGLEGCDNVTRCQDSTYGCCPDNTTLATGPSNEGCEETKNCMEMVYGCCPDGITPARGSNQDGCCFVTIFGCCPDNLTAAVGPGLMGCGCQTYPHGCCPDGITPAHGPRYFGCTCRHYPYGCCQDNHTPARGPNFDGCLCERMLFKCCEDGVTPAIGLNGEGCRCEQTQHGCCPDDRTPATGPNYQGCPCTILPYGCCPDGRTPARGYDMLGCPCDSLPYGCCRDNYTPAKGPGYQGCPCSTMPYGCCPDGVTAAVGPNNLGCPDIVHPIHDYNDKCEEDTNIHKSIRNYNLKLLNKEKSMVMITEVNDLIDKLNPKKSPGIDNISNNMIRHTKQFIAPILVKLFQKCLDLQYYPAEWKSAEAIIIPKPGKTDFNNYKNYRPLCLNSNISKIFEKIINNRIIKYYEDFNLLSDRQHGFRRSKSTITALTEIIEIALEHKTREYAAIIAVDISAAFDNAWWPALMKRLDEDGISSTEINKKLSKGCPQGGPLSPTLWNILINEILNNSLDDNCETIGYADDITLICWNKTPEQLRKTIDNVLRKINKWCESRKLKLSDEKTKILYLYKCNSDIIVSGSKLIKPVEELKILGVTIKNHRVRSKLDFTPHVNEMIIKVTRASGYLFGLTKKAWGLDFRRRLILYKTLYRSTITYGYSVWYPFINKKSKDKLNSLQYKILKHCIQAYSTTSSDCTHILAQVPKLTDYIESNMLKTEINYNRFDSSSRNIISNYIREKMQKYYEKTNTIFKSFFTDSQIPKYVKPNFYSVQFFTGHGNFRSYLYKVRKTDSPKCSCGAEEENPVHILTDCRLVEDLRYVWCRACHLPKETGPCQDYKVKYYFDLAYGGCSRFWYGGCEATPTSSTPRKAARTPASSQKGQWVSTAACSLPKVTGPCEDTLDSWFYDIHTSSCQQFVYGGCLGNNNRFVTRDQCQATCGRHVQPPVPPPTGKFCYLFLIL</sequence>
<dbReference type="Gene3D" id="3.30.70.270">
    <property type="match status" value="1"/>
</dbReference>
<dbReference type="Gene3D" id="4.10.410.10">
    <property type="entry name" value="Pancreatic trypsin inhibitor Kunitz domain"/>
    <property type="match status" value="2"/>
</dbReference>
<evidence type="ECO:0000259" key="1">
    <source>
        <dbReference type="PROSITE" id="PS50279"/>
    </source>
</evidence>
<feature type="domain" description="BPTI/Kunitz inhibitor" evidence="1">
    <location>
        <begin position="1170"/>
        <end position="1206"/>
    </location>
</feature>
<dbReference type="InterPro" id="IPR043128">
    <property type="entry name" value="Rev_trsase/Diguanyl_cyclase"/>
</dbReference>
<dbReference type="Pfam" id="PF00078">
    <property type="entry name" value="RVT_1"/>
    <property type="match status" value="1"/>
</dbReference>
<keyword evidence="4" id="KW-1185">Reference proteome</keyword>
<dbReference type="EMBL" id="CP092865">
    <property type="protein sequence ID" value="UYV65744.1"/>
    <property type="molecule type" value="Genomic_DNA"/>
</dbReference>
<organism evidence="3 4">
    <name type="scientific">Cordylochernes scorpioides</name>
    <dbReference type="NCBI Taxonomy" id="51811"/>
    <lineage>
        <taxon>Eukaryota</taxon>
        <taxon>Metazoa</taxon>
        <taxon>Ecdysozoa</taxon>
        <taxon>Arthropoda</taxon>
        <taxon>Chelicerata</taxon>
        <taxon>Arachnida</taxon>
        <taxon>Pseudoscorpiones</taxon>
        <taxon>Cheliferoidea</taxon>
        <taxon>Chernetidae</taxon>
        <taxon>Cordylochernes</taxon>
    </lineage>
</organism>
<dbReference type="PROSITE" id="PS50279">
    <property type="entry name" value="BPTI_KUNITZ_2"/>
    <property type="match status" value="2"/>
</dbReference>
<dbReference type="PROSITE" id="PS00280">
    <property type="entry name" value="BPTI_KUNITZ_1"/>
    <property type="match status" value="1"/>
</dbReference>